<evidence type="ECO:0000256" key="5">
    <source>
        <dbReference type="ARBA" id="ARBA00022741"/>
    </source>
</evidence>
<dbReference type="Gene3D" id="3.40.50.300">
    <property type="entry name" value="P-loop containing nucleotide triphosphate hydrolases"/>
    <property type="match status" value="1"/>
</dbReference>
<evidence type="ECO:0000313" key="12">
    <source>
        <dbReference type="EMBL" id="HIT58178.1"/>
    </source>
</evidence>
<dbReference type="InterPro" id="IPR000515">
    <property type="entry name" value="MetI-like"/>
</dbReference>
<dbReference type="InterPro" id="IPR035906">
    <property type="entry name" value="MetI-like_sf"/>
</dbReference>
<dbReference type="SMART" id="SM00382">
    <property type="entry name" value="AAA"/>
    <property type="match status" value="1"/>
</dbReference>
<dbReference type="GO" id="GO:0005524">
    <property type="term" value="F:ATP binding"/>
    <property type="evidence" value="ECO:0007669"/>
    <property type="project" value="UniProtKB-KW"/>
</dbReference>
<dbReference type="SUPFAM" id="SSF52540">
    <property type="entry name" value="P-loop containing nucleoside triphosphate hydrolases"/>
    <property type="match status" value="1"/>
</dbReference>
<accession>A0A9D1KKS8</accession>
<dbReference type="Pfam" id="PF00005">
    <property type="entry name" value="ABC_tran"/>
    <property type="match status" value="1"/>
</dbReference>
<evidence type="ECO:0000313" key="13">
    <source>
        <dbReference type="Proteomes" id="UP000824136"/>
    </source>
</evidence>
<feature type="transmembrane region" description="Helical" evidence="9">
    <location>
        <begin position="73"/>
        <end position="97"/>
    </location>
</feature>
<keyword evidence="7 9" id="KW-1133">Transmembrane helix</keyword>
<feature type="transmembrane region" description="Helical" evidence="9">
    <location>
        <begin position="106"/>
        <end position="132"/>
    </location>
</feature>
<dbReference type="PROSITE" id="PS50893">
    <property type="entry name" value="ABC_TRANSPORTER_2"/>
    <property type="match status" value="1"/>
</dbReference>
<feature type="transmembrane region" description="Helical" evidence="9">
    <location>
        <begin position="235"/>
        <end position="260"/>
    </location>
</feature>
<feature type="transmembrane region" description="Helical" evidence="9">
    <location>
        <begin position="138"/>
        <end position="160"/>
    </location>
</feature>
<evidence type="ECO:0000256" key="7">
    <source>
        <dbReference type="ARBA" id="ARBA00022989"/>
    </source>
</evidence>
<dbReference type="Gene3D" id="1.10.3720.10">
    <property type="entry name" value="MetI-like"/>
    <property type="match status" value="1"/>
</dbReference>
<organism evidence="12 13">
    <name type="scientific">Candidatus Faeciplasma pullistercoris</name>
    <dbReference type="NCBI Taxonomy" id="2840800"/>
    <lineage>
        <taxon>Bacteria</taxon>
        <taxon>Bacillati</taxon>
        <taxon>Bacillota</taxon>
        <taxon>Clostridia</taxon>
        <taxon>Eubacteriales</taxon>
        <taxon>Oscillospiraceae</taxon>
        <taxon>Oscillospiraceae incertae sedis</taxon>
        <taxon>Candidatus Faeciplasma</taxon>
    </lineage>
</organism>
<evidence type="ECO:0000256" key="1">
    <source>
        <dbReference type="ARBA" id="ARBA00004651"/>
    </source>
</evidence>
<dbReference type="InterPro" id="IPR017871">
    <property type="entry name" value="ABC_transporter-like_CS"/>
</dbReference>
<dbReference type="InterPro" id="IPR003593">
    <property type="entry name" value="AAA+_ATPase"/>
</dbReference>
<evidence type="ECO:0000259" key="11">
    <source>
        <dbReference type="PROSITE" id="PS50928"/>
    </source>
</evidence>
<evidence type="ECO:0000256" key="8">
    <source>
        <dbReference type="ARBA" id="ARBA00023136"/>
    </source>
</evidence>
<evidence type="ECO:0000256" key="6">
    <source>
        <dbReference type="ARBA" id="ARBA00022840"/>
    </source>
</evidence>
<comment type="subcellular location">
    <subcellularLocation>
        <location evidence="1 9">Cell membrane</location>
        <topology evidence="1 9">Multi-pass membrane protein</topology>
    </subcellularLocation>
</comment>
<comment type="caution">
    <text evidence="12">The sequence shown here is derived from an EMBL/GenBank/DDBJ whole genome shotgun (WGS) entry which is preliminary data.</text>
</comment>
<dbReference type="GO" id="GO:0016887">
    <property type="term" value="F:ATP hydrolysis activity"/>
    <property type="evidence" value="ECO:0007669"/>
    <property type="project" value="InterPro"/>
</dbReference>
<dbReference type="PANTHER" id="PTHR30151:SF0">
    <property type="entry name" value="ABC TRANSPORTER PERMEASE PROTEIN MJ0413-RELATED"/>
    <property type="match status" value="1"/>
</dbReference>
<evidence type="ECO:0000256" key="2">
    <source>
        <dbReference type="ARBA" id="ARBA00022448"/>
    </source>
</evidence>
<dbReference type="AlphaFoldDB" id="A0A9D1KKS8"/>
<feature type="transmembrane region" description="Helical" evidence="9">
    <location>
        <begin position="181"/>
        <end position="201"/>
    </location>
</feature>
<sequence length="477" mass="51106">MKTSITSQSNNIKSRTFSKAKVIIYKISAIAFWILIWEALALRIGSELILASPVSVAKTLFGMIGRGELWKPVWFSLARIFTGFAAALVLGSAAAVVSSRVRAVKILLSPITSVIKSTPVASFIILAIIWFGSRNLNAFISFLMGFPIVYLNILSGIESVSRELLEMSEVYGMNLRKKLTYVYLPQLMPFVTSACSVALGLCWKSGVASEVIGISVGSIGERLYESKLYFMTSELLAWTVVIIVISTVIEKLVLAALGAASRAPSRRFSMGNLSRYPAASDIDAAAGGITISDLHKSFGEESVLKGVSIAVAPGEHVALMGQSGAGKTTLSRIILGLETQDSGNVELTGQGKIGAVFQEDRLIGGLNSIGNIVAAGGSASSAYSLLQDFRFTDELIFKPCAELSGGEKRRVAIARALICGGGILIFDEPFKGIDDETLSEAVLPKVKELSDSKTLLLITHSRAEAEELCSRTEKMEE</sequence>
<dbReference type="InterPro" id="IPR027417">
    <property type="entry name" value="P-loop_NTPase"/>
</dbReference>
<dbReference type="EMBL" id="DVLL01000002">
    <property type="protein sequence ID" value="HIT58178.1"/>
    <property type="molecule type" value="Genomic_DNA"/>
</dbReference>
<keyword evidence="5" id="KW-0547">Nucleotide-binding</keyword>
<dbReference type="PROSITE" id="PS50928">
    <property type="entry name" value="ABC_TM1"/>
    <property type="match status" value="1"/>
</dbReference>
<dbReference type="PANTHER" id="PTHR30151">
    <property type="entry name" value="ALKANE SULFONATE ABC TRANSPORTER-RELATED, MEMBRANE SUBUNIT"/>
    <property type="match status" value="1"/>
</dbReference>
<evidence type="ECO:0000256" key="3">
    <source>
        <dbReference type="ARBA" id="ARBA00022475"/>
    </source>
</evidence>
<evidence type="ECO:0000259" key="10">
    <source>
        <dbReference type="PROSITE" id="PS50893"/>
    </source>
</evidence>
<name>A0A9D1KKS8_9FIRM</name>
<keyword evidence="8 9" id="KW-0472">Membrane</keyword>
<dbReference type="PROSITE" id="PS00211">
    <property type="entry name" value="ABC_TRANSPORTER_1"/>
    <property type="match status" value="1"/>
</dbReference>
<comment type="similarity">
    <text evidence="9">Belongs to the binding-protein-dependent transport system permease family.</text>
</comment>
<evidence type="ECO:0000256" key="4">
    <source>
        <dbReference type="ARBA" id="ARBA00022692"/>
    </source>
</evidence>
<feature type="domain" description="ABC transmembrane type-1" evidence="11">
    <location>
        <begin position="73"/>
        <end position="253"/>
    </location>
</feature>
<evidence type="ECO:0000256" key="9">
    <source>
        <dbReference type="RuleBase" id="RU363032"/>
    </source>
</evidence>
<dbReference type="InterPro" id="IPR003439">
    <property type="entry name" value="ABC_transporter-like_ATP-bd"/>
</dbReference>
<keyword evidence="3" id="KW-1003">Cell membrane</keyword>
<proteinExistence type="inferred from homology"/>
<keyword evidence="6 12" id="KW-0067">ATP-binding</keyword>
<keyword evidence="2 9" id="KW-0813">Transport</keyword>
<dbReference type="CDD" id="cd06261">
    <property type="entry name" value="TM_PBP2"/>
    <property type="match status" value="1"/>
</dbReference>
<gene>
    <name evidence="12" type="ORF">IAC39_00405</name>
</gene>
<reference evidence="12" key="2">
    <citation type="journal article" date="2021" name="PeerJ">
        <title>Extensive microbial diversity within the chicken gut microbiome revealed by metagenomics and culture.</title>
        <authorList>
            <person name="Gilroy R."/>
            <person name="Ravi A."/>
            <person name="Getino M."/>
            <person name="Pursley I."/>
            <person name="Horton D.L."/>
            <person name="Alikhan N.F."/>
            <person name="Baker D."/>
            <person name="Gharbi K."/>
            <person name="Hall N."/>
            <person name="Watson M."/>
            <person name="Adriaenssens E.M."/>
            <person name="Foster-Nyarko E."/>
            <person name="Jarju S."/>
            <person name="Secka A."/>
            <person name="Antonio M."/>
            <person name="Oren A."/>
            <person name="Chaudhuri R.R."/>
            <person name="La Ragione R."/>
            <person name="Hildebrand F."/>
            <person name="Pallen M.J."/>
        </authorList>
    </citation>
    <scope>NUCLEOTIDE SEQUENCE</scope>
    <source>
        <strain evidence="12">CHK33-4379</strain>
    </source>
</reference>
<dbReference type="SUPFAM" id="SSF161098">
    <property type="entry name" value="MetI-like"/>
    <property type="match status" value="1"/>
</dbReference>
<dbReference type="Proteomes" id="UP000824136">
    <property type="component" value="Unassembled WGS sequence"/>
</dbReference>
<protein>
    <submittedName>
        <fullName evidence="12">ATP-binding cassette domain-containing protein</fullName>
    </submittedName>
</protein>
<dbReference type="GO" id="GO:0005886">
    <property type="term" value="C:plasma membrane"/>
    <property type="evidence" value="ECO:0007669"/>
    <property type="project" value="UniProtKB-SubCell"/>
</dbReference>
<feature type="transmembrane region" description="Helical" evidence="9">
    <location>
        <begin position="23"/>
        <end position="44"/>
    </location>
</feature>
<keyword evidence="4 9" id="KW-0812">Transmembrane</keyword>
<dbReference type="GO" id="GO:0055085">
    <property type="term" value="P:transmembrane transport"/>
    <property type="evidence" value="ECO:0007669"/>
    <property type="project" value="InterPro"/>
</dbReference>
<dbReference type="Pfam" id="PF00528">
    <property type="entry name" value="BPD_transp_1"/>
    <property type="match status" value="1"/>
</dbReference>
<feature type="domain" description="ABC transporter" evidence="10">
    <location>
        <begin position="289"/>
        <end position="477"/>
    </location>
</feature>
<reference evidence="12" key="1">
    <citation type="submission" date="2020-10" db="EMBL/GenBank/DDBJ databases">
        <authorList>
            <person name="Gilroy R."/>
        </authorList>
    </citation>
    <scope>NUCLEOTIDE SEQUENCE</scope>
    <source>
        <strain evidence="12">CHK33-4379</strain>
    </source>
</reference>